<organism evidence="9 10">
    <name type="scientific">Chryseobacterium defluvii</name>
    <dbReference type="NCBI Taxonomy" id="160396"/>
    <lineage>
        <taxon>Bacteria</taxon>
        <taxon>Pseudomonadati</taxon>
        <taxon>Bacteroidota</taxon>
        <taxon>Flavobacteriia</taxon>
        <taxon>Flavobacteriales</taxon>
        <taxon>Weeksellaceae</taxon>
        <taxon>Chryseobacterium group</taxon>
        <taxon>Chryseobacterium</taxon>
    </lineage>
</organism>
<keyword evidence="7 8" id="KW-0472">Membrane</keyword>
<feature type="transmembrane region" description="Helical" evidence="8">
    <location>
        <begin position="148"/>
        <end position="170"/>
    </location>
</feature>
<dbReference type="Proteomes" id="UP000592180">
    <property type="component" value="Unassembled WGS sequence"/>
</dbReference>
<evidence type="ECO:0000256" key="4">
    <source>
        <dbReference type="ARBA" id="ARBA00022692"/>
    </source>
</evidence>
<evidence type="ECO:0000256" key="1">
    <source>
        <dbReference type="ARBA" id="ARBA00004651"/>
    </source>
</evidence>
<dbReference type="GO" id="GO:0008233">
    <property type="term" value="F:peptidase activity"/>
    <property type="evidence" value="ECO:0007669"/>
    <property type="project" value="UniProtKB-KW"/>
</dbReference>
<evidence type="ECO:0000313" key="10">
    <source>
        <dbReference type="Proteomes" id="UP000592180"/>
    </source>
</evidence>
<feature type="transmembrane region" description="Helical" evidence="8">
    <location>
        <begin position="110"/>
        <end position="136"/>
    </location>
</feature>
<evidence type="ECO:0000256" key="7">
    <source>
        <dbReference type="ARBA" id="ARBA00023136"/>
    </source>
</evidence>
<gene>
    <name evidence="9" type="ORF">HNP38_002613</name>
</gene>
<dbReference type="InterPro" id="IPR026323">
    <property type="entry name" value="Exosortase-related_prot_XrtF"/>
</dbReference>
<evidence type="ECO:0000256" key="6">
    <source>
        <dbReference type="ARBA" id="ARBA00022989"/>
    </source>
</evidence>
<evidence type="ECO:0000256" key="8">
    <source>
        <dbReference type="SAM" id="Phobius"/>
    </source>
</evidence>
<sequence>MLKDFKPTLIILIRFIFIYLFLLGIYQSYLNYFTSTGLDPYSRWVASQSAKIQDFFSYTTTLVDYPQHETVCFNIRNQCISRMVEGCNSISVMILFISFVSAFYKGFKTIIFILIGIVFLHIMNVLRIVGLNIILVDYKSFSKICHDYFFPAVIYGSVVLLWLIWIKFFALKKDNKE</sequence>
<dbReference type="NCBIfam" id="TIGR04178">
    <property type="entry name" value="exo_archaeo"/>
    <property type="match status" value="1"/>
</dbReference>
<dbReference type="GO" id="GO:0005886">
    <property type="term" value="C:plasma membrane"/>
    <property type="evidence" value="ECO:0007669"/>
    <property type="project" value="UniProtKB-SubCell"/>
</dbReference>
<feature type="transmembrane region" description="Helical" evidence="8">
    <location>
        <begin position="86"/>
        <end position="104"/>
    </location>
</feature>
<protein>
    <submittedName>
        <fullName evidence="9">Exosortase family protein XrtF</fullName>
    </submittedName>
</protein>
<dbReference type="AlphaFoldDB" id="A0A840KCU8"/>
<comment type="caution">
    <text evidence="9">The sequence shown here is derived from an EMBL/GenBank/DDBJ whole genome shotgun (WGS) entry which is preliminary data.</text>
</comment>
<evidence type="ECO:0000313" key="9">
    <source>
        <dbReference type="EMBL" id="MBB4807309.1"/>
    </source>
</evidence>
<keyword evidence="5" id="KW-0378">Hydrolase</keyword>
<dbReference type="EMBL" id="JACHLE010000003">
    <property type="protein sequence ID" value="MBB4807309.1"/>
    <property type="molecule type" value="Genomic_DNA"/>
</dbReference>
<dbReference type="RefSeq" id="WP_184190100.1">
    <property type="nucleotide sequence ID" value="NZ_JACHLE010000003.1"/>
</dbReference>
<reference evidence="9 10" key="1">
    <citation type="submission" date="2020-08" db="EMBL/GenBank/DDBJ databases">
        <title>Functional genomics of gut bacteria from endangered species of beetles.</title>
        <authorList>
            <person name="Carlos-Shanley C."/>
        </authorList>
    </citation>
    <scope>NUCLEOTIDE SEQUENCE [LARGE SCALE GENOMIC DNA]</scope>
    <source>
        <strain evidence="9 10">S00151</strain>
    </source>
</reference>
<keyword evidence="10" id="KW-1185">Reference proteome</keyword>
<dbReference type="GO" id="GO:0006508">
    <property type="term" value="P:proteolysis"/>
    <property type="evidence" value="ECO:0007669"/>
    <property type="project" value="UniProtKB-KW"/>
</dbReference>
<proteinExistence type="predicted"/>
<name>A0A840KCU8_9FLAO</name>
<keyword evidence="3" id="KW-0645">Protease</keyword>
<keyword evidence="4 8" id="KW-0812">Transmembrane</keyword>
<evidence type="ECO:0000256" key="5">
    <source>
        <dbReference type="ARBA" id="ARBA00022801"/>
    </source>
</evidence>
<accession>A0A840KCU8</accession>
<comment type="subcellular location">
    <subcellularLocation>
        <location evidence="1">Cell membrane</location>
        <topology evidence="1">Multi-pass membrane protein</topology>
    </subcellularLocation>
</comment>
<evidence type="ECO:0000256" key="3">
    <source>
        <dbReference type="ARBA" id="ARBA00022670"/>
    </source>
</evidence>
<dbReference type="NCBIfam" id="TIGR04128">
    <property type="entry name" value="exoso_Fjoh_1448"/>
    <property type="match status" value="1"/>
</dbReference>
<keyword evidence="6 8" id="KW-1133">Transmembrane helix</keyword>
<feature type="transmembrane region" description="Helical" evidence="8">
    <location>
        <begin position="6"/>
        <end position="26"/>
    </location>
</feature>
<dbReference type="InterPro" id="IPR026392">
    <property type="entry name" value="Exo/Archaeosortase_dom"/>
</dbReference>
<evidence type="ECO:0000256" key="2">
    <source>
        <dbReference type="ARBA" id="ARBA00022475"/>
    </source>
</evidence>
<keyword evidence="2" id="KW-1003">Cell membrane</keyword>